<evidence type="ECO:0000313" key="2">
    <source>
        <dbReference type="Proteomes" id="UP000198727"/>
    </source>
</evidence>
<dbReference type="RefSeq" id="WP_166677660.1">
    <property type="nucleotide sequence ID" value="NZ_FOWW01000003.1"/>
</dbReference>
<dbReference type="Proteomes" id="UP000198727">
    <property type="component" value="Unassembled WGS sequence"/>
</dbReference>
<sequence>MTLGQPSASGTIEIGASADEVYRIVSDPGAMADLADEYSSFRWLGDASTPRVGARFRGRNRRGARRWSTVATITDAEPGVRFAFDVTFARLPVSRWQYDIRSTSDGCGVTESTWERRPAWLKVLTSTATGVWRRAEQNQHNITTTLRRLKERVESARAR</sequence>
<name>A0A1I5TJ08_9PSEU</name>
<gene>
    <name evidence="1" type="ORF">SAMN05421810_103542</name>
</gene>
<proteinExistence type="predicted"/>
<dbReference type="InterPro" id="IPR019587">
    <property type="entry name" value="Polyketide_cyclase/dehydratase"/>
</dbReference>
<dbReference type="InterPro" id="IPR023393">
    <property type="entry name" value="START-like_dom_sf"/>
</dbReference>
<dbReference type="Pfam" id="PF10604">
    <property type="entry name" value="Polyketide_cyc2"/>
    <property type="match status" value="1"/>
</dbReference>
<dbReference type="AlphaFoldDB" id="A0A1I5TJ08"/>
<reference evidence="2" key="1">
    <citation type="submission" date="2016-10" db="EMBL/GenBank/DDBJ databases">
        <authorList>
            <person name="Varghese N."/>
            <person name="Submissions S."/>
        </authorList>
    </citation>
    <scope>NUCLEOTIDE SEQUENCE [LARGE SCALE GENOMIC DNA]</scope>
    <source>
        <strain evidence="2">CGMCC 4.5579</strain>
    </source>
</reference>
<accession>A0A1I5TJ08</accession>
<evidence type="ECO:0000313" key="1">
    <source>
        <dbReference type="EMBL" id="SFP82938.1"/>
    </source>
</evidence>
<dbReference type="Gene3D" id="3.30.530.20">
    <property type="match status" value="1"/>
</dbReference>
<protein>
    <submittedName>
        <fullName evidence="1">Polyketide cyclase / dehydrase and lipid transport</fullName>
    </submittedName>
</protein>
<keyword evidence="2" id="KW-1185">Reference proteome</keyword>
<dbReference type="CDD" id="cd07812">
    <property type="entry name" value="SRPBCC"/>
    <property type="match status" value="1"/>
</dbReference>
<dbReference type="SUPFAM" id="SSF55961">
    <property type="entry name" value="Bet v1-like"/>
    <property type="match status" value="1"/>
</dbReference>
<dbReference type="EMBL" id="FOWW01000003">
    <property type="protein sequence ID" value="SFP82938.1"/>
    <property type="molecule type" value="Genomic_DNA"/>
</dbReference>
<dbReference type="STRING" id="587909.SAMN05421810_103542"/>
<organism evidence="1 2">
    <name type="scientific">Amycolatopsis arida</name>
    <dbReference type="NCBI Taxonomy" id="587909"/>
    <lineage>
        <taxon>Bacteria</taxon>
        <taxon>Bacillati</taxon>
        <taxon>Actinomycetota</taxon>
        <taxon>Actinomycetes</taxon>
        <taxon>Pseudonocardiales</taxon>
        <taxon>Pseudonocardiaceae</taxon>
        <taxon>Amycolatopsis</taxon>
    </lineage>
</organism>